<dbReference type="AlphaFoldDB" id="A0AAD2FD75"/>
<dbReference type="SUPFAM" id="SSF48452">
    <property type="entry name" value="TPR-like"/>
    <property type="match status" value="3"/>
</dbReference>
<dbReference type="PANTHER" id="PTHR45641">
    <property type="entry name" value="TETRATRICOPEPTIDE REPEAT PROTEIN (AFU_ORTHOLOGUE AFUA_6G03870)"/>
    <property type="match status" value="1"/>
</dbReference>
<feature type="repeat" description="TPR" evidence="3">
    <location>
        <begin position="132"/>
        <end position="165"/>
    </location>
</feature>
<feature type="compositionally biased region" description="Polar residues" evidence="4">
    <location>
        <begin position="46"/>
        <end position="61"/>
    </location>
</feature>
<dbReference type="InterPro" id="IPR019734">
    <property type="entry name" value="TPR_rpt"/>
</dbReference>
<dbReference type="SMART" id="SM00028">
    <property type="entry name" value="TPR"/>
    <property type="match status" value="5"/>
</dbReference>
<dbReference type="PROSITE" id="PS50005">
    <property type="entry name" value="TPR"/>
    <property type="match status" value="2"/>
</dbReference>
<dbReference type="Pfam" id="PF13424">
    <property type="entry name" value="TPR_12"/>
    <property type="match status" value="3"/>
</dbReference>
<evidence type="ECO:0000256" key="3">
    <source>
        <dbReference type="PROSITE-ProRule" id="PRU00339"/>
    </source>
</evidence>
<feature type="repeat" description="TPR" evidence="3">
    <location>
        <begin position="214"/>
        <end position="247"/>
    </location>
</feature>
<protein>
    <submittedName>
        <fullName evidence="5">Uncharacterized protein</fullName>
    </submittedName>
</protein>
<dbReference type="Pfam" id="PF13374">
    <property type="entry name" value="TPR_10"/>
    <property type="match status" value="2"/>
</dbReference>
<dbReference type="EMBL" id="CAKOGP040000069">
    <property type="protein sequence ID" value="CAJ1928997.1"/>
    <property type="molecule type" value="Genomic_DNA"/>
</dbReference>
<evidence type="ECO:0000313" key="5">
    <source>
        <dbReference type="EMBL" id="CAJ1928997.1"/>
    </source>
</evidence>
<proteinExistence type="predicted"/>
<evidence type="ECO:0000256" key="4">
    <source>
        <dbReference type="SAM" id="MobiDB-lite"/>
    </source>
</evidence>
<keyword evidence="6" id="KW-1185">Reference proteome</keyword>
<dbReference type="InterPro" id="IPR011990">
    <property type="entry name" value="TPR-like_helical_dom_sf"/>
</dbReference>
<evidence type="ECO:0000256" key="2">
    <source>
        <dbReference type="ARBA" id="ARBA00022803"/>
    </source>
</evidence>
<dbReference type="Pfam" id="PF13181">
    <property type="entry name" value="TPR_8"/>
    <property type="match status" value="1"/>
</dbReference>
<organism evidence="5 6">
    <name type="scientific">Cylindrotheca closterium</name>
    <dbReference type="NCBI Taxonomy" id="2856"/>
    <lineage>
        <taxon>Eukaryota</taxon>
        <taxon>Sar</taxon>
        <taxon>Stramenopiles</taxon>
        <taxon>Ochrophyta</taxon>
        <taxon>Bacillariophyta</taxon>
        <taxon>Bacillariophyceae</taxon>
        <taxon>Bacillariophycidae</taxon>
        <taxon>Bacillariales</taxon>
        <taxon>Bacillariaceae</taxon>
        <taxon>Cylindrotheca</taxon>
    </lineage>
</organism>
<evidence type="ECO:0000256" key="1">
    <source>
        <dbReference type="ARBA" id="ARBA00022737"/>
    </source>
</evidence>
<evidence type="ECO:0000313" key="6">
    <source>
        <dbReference type="Proteomes" id="UP001295423"/>
    </source>
</evidence>
<dbReference type="Gene3D" id="1.25.40.10">
    <property type="entry name" value="Tetratricopeptide repeat domain"/>
    <property type="match status" value="4"/>
</dbReference>
<reference evidence="5" key="1">
    <citation type="submission" date="2023-08" db="EMBL/GenBank/DDBJ databases">
        <authorList>
            <person name="Audoor S."/>
            <person name="Bilcke G."/>
        </authorList>
    </citation>
    <scope>NUCLEOTIDE SEQUENCE</scope>
</reference>
<sequence length="747" mass="84806">MSYEGGGTVLPDQQPSTETIDQAFLLQQVDFSVSLPSIHQEKGTDRQWQNSGSATTMSSARHANDAVPASSGATSLSCLTMEENVTIGFSTEESGDLVMKDTDTFCQAMAKYDAMLRNQVVYRGLPKHPDTTEIYIKKGRLFWRNGKCAEAVEMYEKVLEINKLVTPGVDPSWVSGAYCHMAENLEFRGKAMKLHRKLFEFQLSTAGEDSVDTANAYDRMGHVLQSFDKIDEALEWYTQALKIRLKTAVDDLDLADAYESMAKKLGGWQSRKVGRDEDALKMWEKALEIRLQILGNNNEAVAHSYEEMADIIRNRIVYDRTGNGEEEAKMRSKAREIRLKIAERDNPAAADALEKMARSLLDGWEEREATKMYMKAISVRKRISGEDHEATIDAYERTADALKYNHWFKHDKSVELRRKVLDFRLMTVGPEHPDTARAYKNTAVALIAIRGNEDEAVRMYERAIEIYMLAAEGDASSIRYAFRGIADILTSQRKYKEAIAMHKKAMDFQLKTVDHDHLDMAETYGKYADALLRVKGKEHEAVEMCRKSMRIRLEESVFDDPILRKDYERLGDCLRRLGGKEGEVVEMYRKSLDLVLLEEGNFGEKAKACLQLATALEKIDGKRDEAIEMYRKAMEMSLQVEGHLDSKAIAYGELASALEKVGGKWDEALDLYRKALKVLLKHKEQGNCGYAVSKVEKRLIFSIQRLEGSNIIDRCWKFCCRKWDKMTHPLLMVLEQALQGGEIGIVG</sequence>
<comment type="caution">
    <text evidence="5">The sequence shown here is derived from an EMBL/GenBank/DDBJ whole genome shotgun (WGS) entry which is preliminary data.</text>
</comment>
<dbReference type="PANTHER" id="PTHR45641:SF1">
    <property type="entry name" value="AAA+ ATPASE DOMAIN-CONTAINING PROTEIN"/>
    <property type="match status" value="1"/>
</dbReference>
<gene>
    <name evidence="5" type="ORF">CYCCA115_LOCUS1585</name>
</gene>
<feature type="region of interest" description="Disordered" evidence="4">
    <location>
        <begin position="39"/>
        <end position="68"/>
    </location>
</feature>
<keyword evidence="2 3" id="KW-0802">TPR repeat</keyword>
<accession>A0AAD2FD75</accession>
<dbReference type="Proteomes" id="UP001295423">
    <property type="component" value="Unassembled WGS sequence"/>
</dbReference>
<name>A0AAD2FD75_9STRA</name>
<keyword evidence="1" id="KW-0677">Repeat</keyword>